<keyword evidence="1" id="KW-1133">Transmembrane helix</keyword>
<evidence type="ECO:0000313" key="3">
    <source>
        <dbReference type="WBParaSite" id="ALUE_0000497101-mRNA-1"/>
    </source>
</evidence>
<dbReference type="WBParaSite" id="ALUE_0000497101-mRNA-1">
    <property type="protein sequence ID" value="ALUE_0000497101-mRNA-1"/>
    <property type="gene ID" value="ALUE_0000497101"/>
</dbReference>
<evidence type="ECO:0000313" key="2">
    <source>
        <dbReference type="Proteomes" id="UP000036681"/>
    </source>
</evidence>
<name>A0A0M3HRM0_ASCLU</name>
<dbReference type="AlphaFoldDB" id="A0A0M3HRM0"/>
<sequence>MSSDPIWYVSRLGAHFCKFPANVATSPVYVKSRSQKERLMRCALRRRPCMVMAIINTILAVFSASSCSLLFAKNLSILDFIQKKEVENSLLKKYKIYNASAQCYVPAENRLNLSYNLDDCGENSDRHAFVALTIKAPMSAGASINCVDQHRLIPCRKVAPRNKAEEPEQLKLFPQCGGIRGHNTSDMILPRRSIYAPSIDIEKYRDKVLLPKDFLVKCPVCITNTVFAPYGKDCARGIKTYLRGWPEHAYWCDEVQKHEVQSFCSLRDKLKAHLSGTH</sequence>
<keyword evidence="1" id="KW-0812">Transmembrane</keyword>
<reference evidence="3" key="1">
    <citation type="submission" date="2017-02" db="UniProtKB">
        <authorList>
            <consortium name="WormBaseParasite"/>
        </authorList>
    </citation>
    <scope>IDENTIFICATION</scope>
</reference>
<feature type="transmembrane region" description="Helical" evidence="1">
    <location>
        <begin position="51"/>
        <end position="72"/>
    </location>
</feature>
<organism evidence="2 3">
    <name type="scientific">Ascaris lumbricoides</name>
    <name type="common">Giant roundworm</name>
    <dbReference type="NCBI Taxonomy" id="6252"/>
    <lineage>
        <taxon>Eukaryota</taxon>
        <taxon>Metazoa</taxon>
        <taxon>Ecdysozoa</taxon>
        <taxon>Nematoda</taxon>
        <taxon>Chromadorea</taxon>
        <taxon>Rhabditida</taxon>
        <taxon>Spirurina</taxon>
        <taxon>Ascaridomorpha</taxon>
        <taxon>Ascaridoidea</taxon>
        <taxon>Ascarididae</taxon>
        <taxon>Ascaris</taxon>
    </lineage>
</organism>
<evidence type="ECO:0000256" key="1">
    <source>
        <dbReference type="SAM" id="Phobius"/>
    </source>
</evidence>
<dbReference type="Proteomes" id="UP000036681">
    <property type="component" value="Unplaced"/>
</dbReference>
<protein>
    <submittedName>
        <fullName evidence="3">Secreted protein</fullName>
    </submittedName>
</protein>
<keyword evidence="2" id="KW-1185">Reference proteome</keyword>
<accession>A0A0M3HRM0</accession>
<proteinExistence type="predicted"/>
<keyword evidence="1" id="KW-0472">Membrane</keyword>